<keyword evidence="2" id="KW-0378">Hydrolase</keyword>
<sequence>MINFVKQEKVKCSTCGNKIREKQVMRKSQFAIGKMFVIAILMLMISVNGVVFANDNESTNGSFDISKIDQFMTNEVERLNIPGASLAIVKGDQAEYIQGYGVSNPDGTKMTSQTPIVLGSTTKSFTALAIMQLVEQGKIALEEPVQSYIPWFQIADEEASEKITIQHLLNHTSGLSTNDGQVSISQGNKTLKEHIKSLANTELTYSVGEQYQYSNLNYNILGLVIEEVTNKSYKEYINEFIFKPLEMNNSYVNPKDDTNNAIATGYQTVFGLKVPTKQLIHEGTVSSGYLISSAEDMANYMIVQLNQGEFKGKSILSASAMTTMHHPSALMGNDTYYAMGWEVNNEGISHNGWTENTYSKVVLDGEYGISLQINSMDYLNLNEYDAIISGINKLVHNEEPSISDSNPFMKYVIIDLILLAIVALIVCSAYRIFKPKNRKVTTFRRILNGLSILVFNWLLPLIILIGFPKLFGPLSTVTLFAPGIGHLLFLIPLLFIIVGVVKLGKVTLTLKKNTFDA</sequence>
<dbReference type="Proteomes" id="UP000221438">
    <property type="component" value="Unassembled WGS sequence"/>
</dbReference>
<dbReference type="InterPro" id="IPR012338">
    <property type="entry name" value="Beta-lactam/transpept-like"/>
</dbReference>
<comment type="caution">
    <text evidence="2">The sequence shown here is derived from an EMBL/GenBank/DDBJ whole genome shotgun (WGS) entry which is preliminary data.</text>
</comment>
<dbReference type="Gene3D" id="3.40.710.10">
    <property type="entry name" value="DD-peptidase/beta-lactamase superfamily"/>
    <property type="match status" value="1"/>
</dbReference>
<protein>
    <submittedName>
        <fullName evidence="2">Serine hydrolase</fullName>
    </submittedName>
</protein>
<dbReference type="PANTHER" id="PTHR46825">
    <property type="entry name" value="D-ALANYL-D-ALANINE-CARBOXYPEPTIDASE/ENDOPEPTIDASE AMPH"/>
    <property type="match status" value="1"/>
</dbReference>
<organism evidence="2 3">
    <name type="scientific">Bacillus cereus</name>
    <dbReference type="NCBI Taxonomy" id="1396"/>
    <lineage>
        <taxon>Bacteria</taxon>
        <taxon>Bacillati</taxon>
        <taxon>Bacillota</taxon>
        <taxon>Bacilli</taxon>
        <taxon>Bacillales</taxon>
        <taxon>Bacillaceae</taxon>
        <taxon>Bacillus</taxon>
        <taxon>Bacillus cereus group</taxon>
    </lineage>
</organism>
<dbReference type="EMBL" id="NUJQ01000049">
    <property type="protein sequence ID" value="PGQ05194.1"/>
    <property type="molecule type" value="Genomic_DNA"/>
</dbReference>
<dbReference type="InterPro" id="IPR050491">
    <property type="entry name" value="AmpC-like"/>
</dbReference>
<dbReference type="RefSeq" id="WP_097832514.1">
    <property type="nucleotide sequence ID" value="NZ_NVLJ01000036.1"/>
</dbReference>
<evidence type="ECO:0000313" key="2">
    <source>
        <dbReference type="EMBL" id="PGQ05194.1"/>
    </source>
</evidence>
<dbReference type="SUPFAM" id="SSF56601">
    <property type="entry name" value="beta-lactamase/transpeptidase-like"/>
    <property type="match status" value="1"/>
</dbReference>
<evidence type="ECO:0000259" key="1">
    <source>
        <dbReference type="Pfam" id="PF00144"/>
    </source>
</evidence>
<name>A0A2B8T1B4_BACCE</name>
<dbReference type="InterPro" id="IPR001466">
    <property type="entry name" value="Beta-lactam-related"/>
</dbReference>
<dbReference type="Pfam" id="PF00144">
    <property type="entry name" value="Beta-lactamase"/>
    <property type="match status" value="1"/>
</dbReference>
<proteinExistence type="predicted"/>
<gene>
    <name evidence="2" type="ORF">COA08_27550</name>
</gene>
<evidence type="ECO:0000313" key="3">
    <source>
        <dbReference type="Proteomes" id="UP000221438"/>
    </source>
</evidence>
<feature type="domain" description="Beta-lactamase-related" evidence="1">
    <location>
        <begin position="68"/>
        <end position="371"/>
    </location>
</feature>
<dbReference type="PANTHER" id="PTHR46825:SF9">
    <property type="entry name" value="BETA-LACTAMASE-RELATED DOMAIN-CONTAINING PROTEIN"/>
    <property type="match status" value="1"/>
</dbReference>
<dbReference type="AlphaFoldDB" id="A0A2B8T1B4"/>
<accession>A0A2B8T1B4</accession>
<reference evidence="2 3" key="1">
    <citation type="submission" date="2017-09" db="EMBL/GenBank/DDBJ databases">
        <title>Large-scale bioinformatics analysis of Bacillus genomes uncovers conserved roles of natural products in bacterial physiology.</title>
        <authorList>
            <consortium name="Agbiome Team Llc"/>
            <person name="Bleich R.M."/>
            <person name="Grubbs K.J."/>
            <person name="Santa Maria K.C."/>
            <person name="Allen S.E."/>
            <person name="Farag S."/>
            <person name="Shank E.A."/>
            <person name="Bowers A."/>
        </authorList>
    </citation>
    <scope>NUCLEOTIDE SEQUENCE [LARGE SCALE GENOMIC DNA]</scope>
    <source>
        <strain evidence="2 3">AFS046104</strain>
    </source>
</reference>
<dbReference type="GO" id="GO:0016787">
    <property type="term" value="F:hydrolase activity"/>
    <property type="evidence" value="ECO:0007669"/>
    <property type="project" value="UniProtKB-KW"/>
</dbReference>